<evidence type="ECO:0000256" key="1">
    <source>
        <dbReference type="ARBA" id="ARBA00022679"/>
    </source>
</evidence>
<dbReference type="InParanoid" id="B7G108"/>
<keyword evidence="4" id="KW-0067">ATP-binding</keyword>
<organism evidence="7 8">
    <name type="scientific">Phaeodactylum tricornutum (strain CCAP 1055/1)</name>
    <dbReference type="NCBI Taxonomy" id="556484"/>
    <lineage>
        <taxon>Eukaryota</taxon>
        <taxon>Sar</taxon>
        <taxon>Stramenopiles</taxon>
        <taxon>Ochrophyta</taxon>
        <taxon>Bacillariophyta</taxon>
        <taxon>Bacillariophyceae</taxon>
        <taxon>Bacillariophycidae</taxon>
        <taxon>Naviculales</taxon>
        <taxon>Phaeodactylaceae</taxon>
        <taxon>Phaeodactylum</taxon>
    </lineage>
</organism>
<reference evidence="8" key="2">
    <citation type="submission" date="2008-08" db="EMBL/GenBank/DDBJ databases">
        <authorList>
            <consortium name="Diatom Consortium"/>
            <person name="Grigoriev I."/>
            <person name="Grimwood J."/>
            <person name="Kuo A."/>
            <person name="Otillar R.P."/>
            <person name="Salamov A."/>
            <person name="Detter J.C."/>
            <person name="Lindquist E."/>
            <person name="Shapiro H."/>
            <person name="Lucas S."/>
            <person name="Glavina del Rio T."/>
            <person name="Pitluck S."/>
            <person name="Rokhsar D."/>
            <person name="Bowler C."/>
        </authorList>
    </citation>
    <scope>GENOME REANNOTATION</scope>
    <source>
        <strain evidence="8">CCAP 1055/1</strain>
    </source>
</reference>
<dbReference type="InterPro" id="IPR011009">
    <property type="entry name" value="Kinase-like_dom_sf"/>
</dbReference>
<keyword evidence="3" id="KW-0418">Kinase</keyword>
<dbReference type="AlphaFoldDB" id="B7G108"/>
<dbReference type="PANTHER" id="PTHR44329:SF288">
    <property type="entry name" value="MITOGEN-ACTIVATED PROTEIN KINASE KINASE KINASE 20"/>
    <property type="match status" value="1"/>
</dbReference>
<dbReference type="STRING" id="556484.B7G108"/>
<gene>
    <name evidence="7" type="ORF">PHATRDRAFT_36322</name>
</gene>
<dbReference type="OrthoDB" id="48388at2759"/>
<dbReference type="GO" id="GO:0004674">
    <property type="term" value="F:protein serine/threonine kinase activity"/>
    <property type="evidence" value="ECO:0007669"/>
    <property type="project" value="TreeGrafter"/>
</dbReference>
<evidence type="ECO:0000313" key="7">
    <source>
        <dbReference type="EMBL" id="EEC47607.1"/>
    </source>
</evidence>
<evidence type="ECO:0000256" key="5">
    <source>
        <dbReference type="SAM" id="MobiDB-lite"/>
    </source>
</evidence>
<dbReference type="KEGG" id="pti:PHATRDRAFT_36322"/>
<evidence type="ECO:0000313" key="8">
    <source>
        <dbReference type="Proteomes" id="UP000000759"/>
    </source>
</evidence>
<dbReference type="Gene3D" id="1.10.510.10">
    <property type="entry name" value="Transferase(Phosphotransferase) domain 1"/>
    <property type="match status" value="1"/>
</dbReference>
<feature type="domain" description="Protein kinase" evidence="6">
    <location>
        <begin position="31"/>
        <end position="434"/>
    </location>
</feature>
<evidence type="ECO:0000259" key="6">
    <source>
        <dbReference type="PROSITE" id="PS50011"/>
    </source>
</evidence>
<dbReference type="InterPro" id="IPR051681">
    <property type="entry name" value="Ser/Thr_Kinases-Pseudokinases"/>
</dbReference>
<dbReference type="SUPFAM" id="SSF56112">
    <property type="entry name" value="Protein kinase-like (PK-like)"/>
    <property type="match status" value="1"/>
</dbReference>
<evidence type="ECO:0000256" key="2">
    <source>
        <dbReference type="ARBA" id="ARBA00022741"/>
    </source>
</evidence>
<keyword evidence="1" id="KW-0808">Transferase</keyword>
<feature type="region of interest" description="Disordered" evidence="5">
    <location>
        <begin position="440"/>
        <end position="466"/>
    </location>
</feature>
<dbReference type="InterPro" id="IPR000719">
    <property type="entry name" value="Prot_kinase_dom"/>
</dbReference>
<accession>B7G108</accession>
<feature type="compositionally biased region" description="Basic and acidic residues" evidence="5">
    <location>
        <begin position="446"/>
        <end position="466"/>
    </location>
</feature>
<proteinExistence type="predicted"/>
<dbReference type="eggNOG" id="KOG0192">
    <property type="taxonomic scope" value="Eukaryota"/>
</dbReference>
<dbReference type="PANTHER" id="PTHR44329">
    <property type="entry name" value="SERINE/THREONINE-PROTEIN KINASE TNNI3K-RELATED"/>
    <property type="match status" value="1"/>
</dbReference>
<name>B7G108_PHATC</name>
<dbReference type="PROSITE" id="PS50011">
    <property type="entry name" value="PROTEIN_KINASE_DOM"/>
    <property type="match status" value="1"/>
</dbReference>
<dbReference type="EMBL" id="CM000613">
    <property type="protein sequence ID" value="EEC47607.1"/>
    <property type="molecule type" value="Genomic_DNA"/>
</dbReference>
<dbReference type="GO" id="GO:0005524">
    <property type="term" value="F:ATP binding"/>
    <property type="evidence" value="ECO:0007669"/>
    <property type="project" value="UniProtKB-KW"/>
</dbReference>
<keyword evidence="8" id="KW-1185">Reference proteome</keyword>
<sequence>MRETTDEVLDALVLDSSFFGQAQQSFTTRPIPAFEPSGTGEFGVVSEVVQLCLSEECICDSPLLGGQRNLADVLPQQDQVPTTIALVENSEPYAISVIPTSVGHSRAHSVTFADDTKDAAPQTFESPPATVTVDIAKGDISVYDGHSCCDDEEDLSATRDRMASNTHRKGVARYAIKRLRRNLDKELMVDAAIDLACEAMFLQSISHSNIIRLRGTVGTPGTPQFALMLDRLTCTLEGKIGEWRARQDRSSGFLGRFGRDKNAIAALIAEQFTAALDLARALRHLHGRKIIYRDLKTDNVGFDVRGYVQLFDFGLAKELRSRDLVEKPDGYEATGLTGTRRYMAPEVVRCRVYGLSADVYSYSLVLWQIFALQTPFPSYNANQHYENVVAKGKRPPRIPWLPSQTHAMMEEGWSEDRRQRPGFLQVCQILQVELASRTDNVSTTDRSTHLMDRSARSGRSRVDSRA</sequence>
<dbReference type="SMART" id="SM00220">
    <property type="entry name" value="S_TKc"/>
    <property type="match status" value="1"/>
</dbReference>
<protein>
    <recommendedName>
        <fullName evidence="6">Protein kinase domain-containing protein</fullName>
    </recommendedName>
</protein>
<dbReference type="RefSeq" id="XP_002180955.1">
    <property type="nucleotide sequence ID" value="XM_002180919.1"/>
</dbReference>
<dbReference type="GeneID" id="7201639"/>
<evidence type="ECO:0000256" key="4">
    <source>
        <dbReference type="ARBA" id="ARBA00022840"/>
    </source>
</evidence>
<keyword evidence="2" id="KW-0547">Nucleotide-binding</keyword>
<dbReference type="Pfam" id="PF00069">
    <property type="entry name" value="Pkinase"/>
    <property type="match status" value="1"/>
</dbReference>
<dbReference type="HOGENOM" id="CLU_037815_0_0_1"/>
<dbReference type="PaxDb" id="2850-Phatr36322"/>
<reference evidence="7 8" key="1">
    <citation type="journal article" date="2008" name="Nature">
        <title>The Phaeodactylum genome reveals the evolutionary history of diatom genomes.</title>
        <authorList>
            <person name="Bowler C."/>
            <person name="Allen A.E."/>
            <person name="Badger J.H."/>
            <person name="Grimwood J."/>
            <person name="Jabbari K."/>
            <person name="Kuo A."/>
            <person name="Maheswari U."/>
            <person name="Martens C."/>
            <person name="Maumus F."/>
            <person name="Otillar R.P."/>
            <person name="Rayko E."/>
            <person name="Salamov A."/>
            <person name="Vandepoele K."/>
            <person name="Beszteri B."/>
            <person name="Gruber A."/>
            <person name="Heijde M."/>
            <person name="Katinka M."/>
            <person name="Mock T."/>
            <person name="Valentin K."/>
            <person name="Verret F."/>
            <person name="Berges J.A."/>
            <person name="Brownlee C."/>
            <person name="Cadoret J.P."/>
            <person name="Chiovitti A."/>
            <person name="Choi C.J."/>
            <person name="Coesel S."/>
            <person name="De Martino A."/>
            <person name="Detter J.C."/>
            <person name="Durkin C."/>
            <person name="Falciatore A."/>
            <person name="Fournet J."/>
            <person name="Haruta M."/>
            <person name="Huysman M.J."/>
            <person name="Jenkins B.D."/>
            <person name="Jiroutova K."/>
            <person name="Jorgensen R.E."/>
            <person name="Joubert Y."/>
            <person name="Kaplan A."/>
            <person name="Kroger N."/>
            <person name="Kroth P.G."/>
            <person name="La Roche J."/>
            <person name="Lindquist E."/>
            <person name="Lommer M."/>
            <person name="Martin-Jezequel V."/>
            <person name="Lopez P.J."/>
            <person name="Lucas S."/>
            <person name="Mangogna M."/>
            <person name="McGinnis K."/>
            <person name="Medlin L.K."/>
            <person name="Montsant A."/>
            <person name="Oudot-Le Secq M.P."/>
            <person name="Napoli C."/>
            <person name="Obornik M."/>
            <person name="Parker M.S."/>
            <person name="Petit J.L."/>
            <person name="Porcel B.M."/>
            <person name="Poulsen N."/>
            <person name="Robison M."/>
            <person name="Rychlewski L."/>
            <person name="Rynearson T.A."/>
            <person name="Schmutz J."/>
            <person name="Shapiro H."/>
            <person name="Siaut M."/>
            <person name="Stanley M."/>
            <person name="Sussman M.R."/>
            <person name="Taylor A.R."/>
            <person name="Vardi A."/>
            <person name="von Dassow P."/>
            <person name="Vyverman W."/>
            <person name="Willis A."/>
            <person name="Wyrwicz L.S."/>
            <person name="Rokhsar D.S."/>
            <person name="Weissenbach J."/>
            <person name="Armbrust E.V."/>
            <person name="Green B.R."/>
            <person name="Van de Peer Y."/>
            <person name="Grigoriev I.V."/>
        </authorList>
    </citation>
    <scope>NUCLEOTIDE SEQUENCE [LARGE SCALE GENOMIC DNA]</scope>
    <source>
        <strain evidence="7 8">CCAP 1055/1</strain>
    </source>
</reference>
<evidence type="ECO:0000256" key="3">
    <source>
        <dbReference type="ARBA" id="ARBA00022777"/>
    </source>
</evidence>
<dbReference type="Proteomes" id="UP000000759">
    <property type="component" value="Chromosome 10"/>
</dbReference>